<organism evidence="1 2">
    <name type="scientific">Streptomyces kasugaensis</name>
    <dbReference type="NCBI Taxonomy" id="1946"/>
    <lineage>
        <taxon>Bacteria</taxon>
        <taxon>Bacillati</taxon>
        <taxon>Actinomycetota</taxon>
        <taxon>Actinomycetes</taxon>
        <taxon>Kitasatosporales</taxon>
        <taxon>Streptomycetaceae</taxon>
        <taxon>Streptomyces</taxon>
    </lineage>
</organism>
<keyword evidence="2" id="KW-1185">Reference proteome</keyword>
<accession>A0A4Q9I108</accession>
<reference evidence="1 2" key="1">
    <citation type="submission" date="2019-02" db="EMBL/GenBank/DDBJ databases">
        <title>Draft Genome Sequence of Streptomyces sp. AM-2504, identified by 16S rRNA comparative analysis as a Streptomyces Kasugaensis strain.</title>
        <authorList>
            <person name="Napolioni V."/>
            <person name="Giuliodori A.M."/>
            <person name="Spurio R."/>
            <person name="Fabbretti A."/>
        </authorList>
    </citation>
    <scope>NUCLEOTIDE SEQUENCE [LARGE SCALE GENOMIC DNA]</scope>
    <source>
        <strain evidence="1 2">AM-2504</strain>
    </source>
</reference>
<protein>
    <submittedName>
        <fullName evidence="1">Uncharacterized protein</fullName>
    </submittedName>
</protein>
<dbReference type="EMBL" id="SIXH01000008">
    <property type="protein sequence ID" value="TBO61326.1"/>
    <property type="molecule type" value="Genomic_DNA"/>
</dbReference>
<evidence type="ECO:0000313" key="2">
    <source>
        <dbReference type="Proteomes" id="UP000292452"/>
    </source>
</evidence>
<proteinExistence type="predicted"/>
<dbReference type="AlphaFoldDB" id="A0A4Q9I108"/>
<sequence length="72" mass="7437">MTLSAPHQLPPSAEKFLVGRRQAANDLNSLLTAPRQAGAALTVAVNTPPGAGKGTLAVRRAHKISTSVAPRQ</sequence>
<evidence type="ECO:0000313" key="1">
    <source>
        <dbReference type="EMBL" id="TBO61326.1"/>
    </source>
</evidence>
<name>A0A4Q9I108_STRKA</name>
<comment type="caution">
    <text evidence="1">The sequence shown here is derived from an EMBL/GenBank/DDBJ whole genome shotgun (WGS) entry which is preliminary data.</text>
</comment>
<gene>
    <name evidence="1" type="ORF">EYS09_01710</name>
</gene>
<dbReference type="Proteomes" id="UP000292452">
    <property type="component" value="Unassembled WGS sequence"/>
</dbReference>
<dbReference type="RefSeq" id="WP_131121961.1">
    <property type="nucleotide sequence ID" value="NZ_SIXH01000008.1"/>
</dbReference>